<dbReference type="EMBL" id="CABIJS010000088">
    <property type="protein sequence ID" value="VUZ42248.1"/>
    <property type="molecule type" value="Genomic_DNA"/>
</dbReference>
<dbReference type="AlphaFoldDB" id="A0A564Y642"/>
<name>A0A564Y642_HYMDI</name>
<reference evidence="1 2" key="1">
    <citation type="submission" date="2019-07" db="EMBL/GenBank/DDBJ databases">
        <authorList>
            <person name="Jastrzebski P J."/>
            <person name="Paukszto L."/>
            <person name="Jastrzebski P J."/>
        </authorList>
    </citation>
    <scope>NUCLEOTIDE SEQUENCE [LARGE SCALE GENOMIC DNA]</scope>
    <source>
        <strain evidence="1 2">WMS-il1</strain>
    </source>
</reference>
<sequence>TLFSFPSFPKINIFFSENSFVIIFQANTNTYLKEMARSMESSSKKLEFCHPFFIDHSDHRMRNNGHPTRDP</sequence>
<accession>A0A564Y642</accession>
<evidence type="ECO:0000313" key="1">
    <source>
        <dbReference type="EMBL" id="VUZ42248.1"/>
    </source>
</evidence>
<feature type="non-terminal residue" evidence="1">
    <location>
        <position position="1"/>
    </location>
</feature>
<dbReference type="Proteomes" id="UP000321570">
    <property type="component" value="Unassembled WGS sequence"/>
</dbReference>
<keyword evidence="2" id="KW-1185">Reference proteome</keyword>
<protein>
    <submittedName>
        <fullName evidence="1">Uncharacterized protein</fullName>
    </submittedName>
</protein>
<proteinExistence type="predicted"/>
<gene>
    <name evidence="1" type="ORF">WMSIL1_LOCUS2929</name>
</gene>
<organism evidence="1 2">
    <name type="scientific">Hymenolepis diminuta</name>
    <name type="common">Rat tapeworm</name>
    <dbReference type="NCBI Taxonomy" id="6216"/>
    <lineage>
        <taxon>Eukaryota</taxon>
        <taxon>Metazoa</taxon>
        <taxon>Spiralia</taxon>
        <taxon>Lophotrochozoa</taxon>
        <taxon>Platyhelminthes</taxon>
        <taxon>Cestoda</taxon>
        <taxon>Eucestoda</taxon>
        <taxon>Cyclophyllidea</taxon>
        <taxon>Hymenolepididae</taxon>
        <taxon>Hymenolepis</taxon>
    </lineage>
</organism>
<evidence type="ECO:0000313" key="2">
    <source>
        <dbReference type="Proteomes" id="UP000321570"/>
    </source>
</evidence>